<sequence length="38" mass="4316">MPSPNFFRGLKNGIIISVLLWAVIIVLLKILFLVCNIF</sequence>
<evidence type="ECO:0000313" key="2">
    <source>
        <dbReference type="EMBL" id="ADQ45281.1"/>
    </source>
</evidence>
<dbReference type="EMBL" id="CP002330">
    <property type="protein sequence ID" value="ADQ45281.1"/>
    <property type="molecule type" value="Genomic_DNA"/>
</dbReference>
<dbReference type="KEGG" id="ckn:Calkro_0378"/>
<keyword evidence="1" id="KW-1133">Transmembrane helix</keyword>
<gene>
    <name evidence="2" type="ordered locus">Calkro_0378</name>
</gene>
<keyword evidence="1" id="KW-0812">Transmembrane</keyword>
<dbReference type="PATRIC" id="fig|632348.3.peg.403"/>
<protein>
    <submittedName>
        <fullName evidence="2">Uncharacterized protein</fullName>
    </submittedName>
</protein>
<keyword evidence="3" id="KW-1185">Reference proteome</keyword>
<name>E4SDZ4_CALK2</name>
<reference key="1">
    <citation type="submission" date="2010-11" db="EMBL/GenBank/DDBJ databases">
        <title>Complete sequence of Caldicellulosiruptor kronotskyensis 2002.</title>
        <authorList>
            <consortium name="US DOE Joint Genome Institute"/>
            <person name="Lucas S."/>
            <person name="Copeland A."/>
            <person name="Lapidus A."/>
            <person name="Cheng J.-F."/>
            <person name="Bruce D."/>
            <person name="Goodwin L."/>
            <person name="Pitluck S."/>
            <person name="Davenport K."/>
            <person name="Detter J.C."/>
            <person name="Han C."/>
            <person name="Tapia R."/>
            <person name="Land M."/>
            <person name="Hauser L."/>
            <person name="Jeffries C."/>
            <person name="Kyrpides N."/>
            <person name="Ivanova N."/>
            <person name="Mikhailova N."/>
            <person name="Blumer-Schuette S.E."/>
            <person name="Kelly R.M."/>
            <person name="Woyke T."/>
        </authorList>
    </citation>
    <scope>NUCLEOTIDE SEQUENCE</scope>
    <source>
        <strain>2002</strain>
    </source>
</reference>
<evidence type="ECO:0000256" key="1">
    <source>
        <dbReference type="SAM" id="Phobius"/>
    </source>
</evidence>
<evidence type="ECO:0000313" key="3">
    <source>
        <dbReference type="Proteomes" id="UP000006835"/>
    </source>
</evidence>
<organism evidence="2 3">
    <name type="scientific">Caldicellulosiruptor kronotskyensis (strain DSM 18902 / VKM B-2412 / 2002)</name>
    <dbReference type="NCBI Taxonomy" id="632348"/>
    <lineage>
        <taxon>Bacteria</taxon>
        <taxon>Bacillati</taxon>
        <taxon>Bacillota</taxon>
        <taxon>Bacillota incertae sedis</taxon>
        <taxon>Caldicellulosiruptorales</taxon>
        <taxon>Caldicellulosiruptoraceae</taxon>
        <taxon>Caldicellulosiruptor</taxon>
    </lineage>
</organism>
<feature type="transmembrane region" description="Helical" evidence="1">
    <location>
        <begin position="12"/>
        <end position="35"/>
    </location>
</feature>
<reference evidence="2 3" key="2">
    <citation type="journal article" date="2011" name="J. Bacteriol.">
        <title>Complete genome sequences for the anaerobic, extremely thermophilic plant biomass-degrading bacteria Caldicellulosiruptor hydrothermalis, Caldicellulosiruptor kristjanssonii, Caldicellulosiruptor kronotskyensis, Caldicellulosiruptor owensenis, and Caldicellulosiruptor lactoaceticus.</title>
        <authorList>
            <person name="Blumer-Schuette S.E."/>
            <person name="Ozdemir I."/>
            <person name="Mistry D."/>
            <person name="Lucas S."/>
            <person name="Lapidus A."/>
            <person name="Cheng J.F."/>
            <person name="Goodwin L.A."/>
            <person name="Pitluck S."/>
            <person name="Land M.L."/>
            <person name="Hauser L.J."/>
            <person name="Woyke T."/>
            <person name="Mikhailova N."/>
            <person name="Pati A."/>
            <person name="Kyrpides N.C."/>
            <person name="Ivanova N."/>
            <person name="Detter J.C."/>
            <person name="Walston-Davenport K."/>
            <person name="Han S."/>
            <person name="Adams M.W."/>
            <person name="Kelly R.M."/>
        </authorList>
    </citation>
    <scope>NUCLEOTIDE SEQUENCE [LARGE SCALE GENOMIC DNA]</scope>
    <source>
        <strain evidence="3">DSM 18902 / VKM B-2412 / 2002</strain>
    </source>
</reference>
<proteinExistence type="predicted"/>
<accession>E4SDZ4</accession>
<dbReference type="HOGENOM" id="CLU_3325797_0_0_9"/>
<dbReference type="Proteomes" id="UP000006835">
    <property type="component" value="Chromosome"/>
</dbReference>
<keyword evidence="1" id="KW-0472">Membrane</keyword>
<dbReference type="AlphaFoldDB" id="E4SDZ4"/>